<accession>M7BQB7</accession>
<reference evidence="3" key="1">
    <citation type="journal article" date="2013" name="Nat. Genet.">
        <title>The draft genomes of soft-shell turtle and green sea turtle yield insights into the development and evolution of the turtle-specific body plan.</title>
        <authorList>
            <person name="Wang Z."/>
            <person name="Pascual-Anaya J."/>
            <person name="Zadissa A."/>
            <person name="Li W."/>
            <person name="Niimura Y."/>
            <person name="Huang Z."/>
            <person name="Li C."/>
            <person name="White S."/>
            <person name="Xiong Z."/>
            <person name="Fang D."/>
            <person name="Wang B."/>
            <person name="Ming Y."/>
            <person name="Chen Y."/>
            <person name="Zheng Y."/>
            <person name="Kuraku S."/>
            <person name="Pignatelli M."/>
            <person name="Herrero J."/>
            <person name="Beal K."/>
            <person name="Nozawa M."/>
            <person name="Li Q."/>
            <person name="Wang J."/>
            <person name="Zhang H."/>
            <person name="Yu L."/>
            <person name="Shigenobu S."/>
            <person name="Wang J."/>
            <person name="Liu J."/>
            <person name="Flicek P."/>
            <person name="Searle S."/>
            <person name="Wang J."/>
            <person name="Kuratani S."/>
            <person name="Yin Y."/>
            <person name="Aken B."/>
            <person name="Zhang G."/>
            <person name="Irie N."/>
        </authorList>
    </citation>
    <scope>NUCLEOTIDE SEQUENCE [LARGE SCALE GENOMIC DNA]</scope>
</reference>
<evidence type="ECO:0000313" key="3">
    <source>
        <dbReference type="Proteomes" id="UP000031443"/>
    </source>
</evidence>
<protein>
    <submittedName>
        <fullName evidence="2">Uncharacterized protein</fullName>
    </submittedName>
</protein>
<dbReference type="EMBL" id="KB516695">
    <property type="protein sequence ID" value="EMP39404.1"/>
    <property type="molecule type" value="Genomic_DNA"/>
</dbReference>
<feature type="region of interest" description="Disordered" evidence="1">
    <location>
        <begin position="1"/>
        <end position="20"/>
    </location>
</feature>
<sequence length="86" mass="8981">MGSAGSGSQHNPRPMLLPTAPFGLEQQTAASESCDRLNLRALQLCNSLANQQEQEGSGTPLLSGPMELLMGVYQETIGNGKSAPVP</sequence>
<evidence type="ECO:0000313" key="2">
    <source>
        <dbReference type="EMBL" id="EMP39404.1"/>
    </source>
</evidence>
<dbReference type="AlphaFoldDB" id="M7BQB7"/>
<proteinExistence type="predicted"/>
<name>M7BQB7_CHEMY</name>
<dbReference type="Proteomes" id="UP000031443">
    <property type="component" value="Unassembled WGS sequence"/>
</dbReference>
<gene>
    <name evidence="2" type="ORF">UY3_03345</name>
</gene>
<feature type="compositionally biased region" description="Polar residues" evidence="1">
    <location>
        <begin position="1"/>
        <end position="11"/>
    </location>
</feature>
<organism evidence="2 3">
    <name type="scientific">Chelonia mydas</name>
    <name type="common">Green sea-turtle</name>
    <name type="synonym">Chelonia agassizi</name>
    <dbReference type="NCBI Taxonomy" id="8469"/>
    <lineage>
        <taxon>Eukaryota</taxon>
        <taxon>Metazoa</taxon>
        <taxon>Chordata</taxon>
        <taxon>Craniata</taxon>
        <taxon>Vertebrata</taxon>
        <taxon>Euteleostomi</taxon>
        <taxon>Archelosauria</taxon>
        <taxon>Testudinata</taxon>
        <taxon>Testudines</taxon>
        <taxon>Cryptodira</taxon>
        <taxon>Durocryptodira</taxon>
        <taxon>Americhelydia</taxon>
        <taxon>Chelonioidea</taxon>
        <taxon>Cheloniidae</taxon>
        <taxon>Chelonia</taxon>
    </lineage>
</organism>
<keyword evidence="3" id="KW-1185">Reference proteome</keyword>
<evidence type="ECO:0000256" key="1">
    <source>
        <dbReference type="SAM" id="MobiDB-lite"/>
    </source>
</evidence>